<dbReference type="Proteomes" id="UP000026915">
    <property type="component" value="Chromosome 1"/>
</dbReference>
<feature type="compositionally biased region" description="Polar residues" evidence="6">
    <location>
        <begin position="204"/>
        <end position="213"/>
    </location>
</feature>
<keyword evidence="4" id="KW-0862">Zinc</keyword>
<accession>A0A061DLE1</accession>
<sequence>MGTKSRGVKSRPCNSIPPSNPSLISPPLLHQDEANEEYRVDGTDCGASEGAGSSQDNDNNDDDVVVPDSVEEVDRCAGENHGAGPSRECIFVDWLEQESCIRCNSRTGQVLVCSENGCPVTIHEVCMNCNPKFDNMGKFYCPYCWYKRELVRTKELRRKAMLARKELSNFICLKRDGGNEEMQVDETETMKAASVSTMAGKINTGDSENGLNDKNNERIHHDQEETPGVESISKSDEERNSRARGSENFGDGERIQDEDIENASDSEDDEIDEDQWQIQPISSSHLEIEKGALPVSTKETSDNVGVLEENKEEPVLPNAVGTTMALITSDCTSKVPAIESFEFVLPDLNTETLVVRQKRVKRTAQKEWPQKVDSPKMPSSEPSTSAKDKKMNQQGKATAAKNSVQCQELNKRFYYYSKITLYFHLTCSVSSKLGTEKRRRLHWTAEEEDMLKEGVRRFSSIVNKNIPWRKILEFGHHVFHSTRTPVDLKDKWKNIIAKEAPK</sequence>
<feature type="domain" description="Myb-like" evidence="7">
    <location>
        <begin position="435"/>
        <end position="496"/>
    </location>
</feature>
<dbReference type="InterPro" id="IPR011011">
    <property type="entry name" value="Znf_FYVE_PHD"/>
</dbReference>
<feature type="compositionally biased region" description="Basic and acidic residues" evidence="6">
    <location>
        <begin position="364"/>
        <end position="374"/>
    </location>
</feature>
<dbReference type="InterPro" id="IPR009057">
    <property type="entry name" value="Homeodomain-like_sf"/>
</dbReference>
<evidence type="ECO:0000256" key="6">
    <source>
        <dbReference type="SAM" id="MobiDB-lite"/>
    </source>
</evidence>
<dbReference type="InterPro" id="IPR017930">
    <property type="entry name" value="Myb_dom"/>
</dbReference>
<gene>
    <name evidence="9" type="ORF">TCM_002508</name>
</gene>
<dbReference type="Gramene" id="EOX93614">
    <property type="protein sequence ID" value="EOX93614"/>
    <property type="gene ID" value="TCM_002508"/>
</dbReference>
<dbReference type="PROSITE" id="PS50090">
    <property type="entry name" value="MYB_LIKE"/>
    <property type="match status" value="1"/>
</dbReference>
<dbReference type="InterPro" id="IPR013083">
    <property type="entry name" value="Znf_RING/FYVE/PHD"/>
</dbReference>
<keyword evidence="10" id="KW-1185">Reference proteome</keyword>
<evidence type="ECO:0000256" key="4">
    <source>
        <dbReference type="ARBA" id="ARBA00022833"/>
    </source>
</evidence>
<evidence type="ECO:0000256" key="3">
    <source>
        <dbReference type="ARBA" id="ARBA00022771"/>
    </source>
</evidence>
<feature type="compositionally biased region" description="Basic and acidic residues" evidence="6">
    <location>
        <begin position="30"/>
        <end position="42"/>
    </location>
</feature>
<organism evidence="9 10">
    <name type="scientific">Theobroma cacao</name>
    <name type="common">Cacao</name>
    <name type="synonym">Cocoa</name>
    <dbReference type="NCBI Taxonomy" id="3641"/>
    <lineage>
        <taxon>Eukaryota</taxon>
        <taxon>Viridiplantae</taxon>
        <taxon>Streptophyta</taxon>
        <taxon>Embryophyta</taxon>
        <taxon>Tracheophyta</taxon>
        <taxon>Spermatophyta</taxon>
        <taxon>Magnoliopsida</taxon>
        <taxon>eudicotyledons</taxon>
        <taxon>Gunneridae</taxon>
        <taxon>Pentapetalae</taxon>
        <taxon>rosids</taxon>
        <taxon>malvids</taxon>
        <taxon>Malvales</taxon>
        <taxon>Malvaceae</taxon>
        <taxon>Byttnerioideae</taxon>
        <taxon>Theobroma</taxon>
    </lineage>
</organism>
<dbReference type="CDD" id="cd11660">
    <property type="entry name" value="SANT_TRF"/>
    <property type="match status" value="1"/>
</dbReference>
<dbReference type="SMART" id="SM00717">
    <property type="entry name" value="SANT"/>
    <property type="match status" value="1"/>
</dbReference>
<evidence type="ECO:0000259" key="8">
    <source>
        <dbReference type="PROSITE" id="PS51294"/>
    </source>
</evidence>
<dbReference type="PANTHER" id="PTHR47863">
    <property type="entry name" value="RING/FYVE/PHD ZINC FINGER SUPERFAMILY PROTEIN"/>
    <property type="match status" value="1"/>
</dbReference>
<feature type="domain" description="HTH myb-type" evidence="8">
    <location>
        <begin position="435"/>
        <end position="500"/>
    </location>
</feature>
<dbReference type="AlphaFoldDB" id="A0A061DLE1"/>
<keyword evidence="2" id="KW-0479">Metal-binding</keyword>
<dbReference type="OMA" id="MGEKVFH"/>
<dbReference type="PROSITE" id="PS51294">
    <property type="entry name" value="HTH_MYB"/>
    <property type="match status" value="1"/>
</dbReference>
<dbReference type="Gene3D" id="1.10.10.60">
    <property type="entry name" value="Homeodomain-like"/>
    <property type="match status" value="1"/>
</dbReference>
<keyword evidence="3" id="KW-0863">Zinc-finger</keyword>
<name>A0A061DLE1_THECC</name>
<evidence type="ECO:0000256" key="1">
    <source>
        <dbReference type="ARBA" id="ARBA00004123"/>
    </source>
</evidence>
<dbReference type="PANTHER" id="PTHR47863:SF5">
    <property type="entry name" value="HOMEODOMAIN-LIKE PROTEIN WITH RING_FYVE_PHD-TYPE ZINC FINGER DOMAIN-CONTAINING PROTEIN-RELATED"/>
    <property type="match status" value="1"/>
</dbReference>
<feature type="compositionally biased region" description="Basic and acidic residues" evidence="6">
    <location>
        <begin position="233"/>
        <end position="257"/>
    </location>
</feature>
<dbReference type="InterPro" id="IPR001005">
    <property type="entry name" value="SANT/Myb"/>
</dbReference>
<dbReference type="STRING" id="3641.A0A061DLE1"/>
<evidence type="ECO:0000256" key="5">
    <source>
        <dbReference type="ARBA" id="ARBA00023242"/>
    </source>
</evidence>
<feature type="compositionally biased region" description="Low complexity" evidence="6">
    <location>
        <begin position="14"/>
        <end position="29"/>
    </location>
</feature>
<dbReference type="SUPFAM" id="SSF46689">
    <property type="entry name" value="Homeodomain-like"/>
    <property type="match status" value="1"/>
</dbReference>
<evidence type="ECO:0000313" key="10">
    <source>
        <dbReference type="Proteomes" id="UP000026915"/>
    </source>
</evidence>
<feature type="compositionally biased region" description="Basic and acidic residues" evidence="6">
    <location>
        <begin position="214"/>
        <end position="224"/>
    </location>
</feature>
<dbReference type="Pfam" id="PF00249">
    <property type="entry name" value="Myb_DNA-binding"/>
    <property type="match status" value="1"/>
</dbReference>
<feature type="compositionally biased region" description="Acidic residues" evidence="6">
    <location>
        <begin position="258"/>
        <end position="272"/>
    </location>
</feature>
<dbReference type="EMBL" id="CM001879">
    <property type="protein sequence ID" value="EOX93614.1"/>
    <property type="molecule type" value="Genomic_DNA"/>
</dbReference>
<comment type="subcellular location">
    <subcellularLocation>
        <location evidence="1">Nucleus</location>
    </subcellularLocation>
</comment>
<feature type="compositionally biased region" description="Polar residues" evidence="6">
    <location>
        <begin position="392"/>
        <end position="401"/>
    </location>
</feature>
<feature type="region of interest" description="Disordered" evidence="6">
    <location>
        <begin position="192"/>
        <end position="272"/>
    </location>
</feature>
<reference evidence="9 10" key="1">
    <citation type="journal article" date="2013" name="Genome Biol.">
        <title>The genome sequence of the most widely cultivated cacao type and its use to identify candidate genes regulating pod color.</title>
        <authorList>
            <person name="Motamayor J.C."/>
            <person name="Mockaitis K."/>
            <person name="Schmutz J."/>
            <person name="Haiminen N."/>
            <person name="Iii D.L."/>
            <person name="Cornejo O."/>
            <person name="Findley S.D."/>
            <person name="Zheng P."/>
            <person name="Utro F."/>
            <person name="Royaert S."/>
            <person name="Saski C."/>
            <person name="Jenkins J."/>
            <person name="Podicheti R."/>
            <person name="Zhao M."/>
            <person name="Scheffler B.E."/>
            <person name="Stack J.C."/>
            <person name="Feltus F.A."/>
            <person name="Mustiga G.M."/>
            <person name="Amores F."/>
            <person name="Phillips W."/>
            <person name="Marelli J.P."/>
            <person name="May G.D."/>
            <person name="Shapiro H."/>
            <person name="Ma J."/>
            <person name="Bustamante C.D."/>
            <person name="Schnell R.J."/>
            <person name="Main D."/>
            <person name="Gilbert D."/>
            <person name="Parida L."/>
            <person name="Kuhn D.N."/>
        </authorList>
    </citation>
    <scope>NUCLEOTIDE SEQUENCE [LARGE SCALE GENOMIC DNA]</scope>
    <source>
        <strain evidence="10">cv. Matina 1-6</strain>
    </source>
</reference>
<dbReference type="SUPFAM" id="SSF57903">
    <property type="entry name" value="FYVE/PHD zinc finger"/>
    <property type="match status" value="1"/>
</dbReference>
<dbReference type="Gene3D" id="3.30.40.10">
    <property type="entry name" value="Zinc/RING finger domain, C3HC4 (zinc finger)"/>
    <property type="match status" value="1"/>
</dbReference>
<feature type="region of interest" description="Disordered" evidence="6">
    <location>
        <begin position="1"/>
        <end position="65"/>
    </location>
</feature>
<protein>
    <submittedName>
        <fullName evidence="9">Uncharacterized protein isoform 1</fullName>
    </submittedName>
</protein>
<evidence type="ECO:0000313" key="9">
    <source>
        <dbReference type="EMBL" id="EOX93614.1"/>
    </source>
</evidence>
<evidence type="ECO:0000259" key="7">
    <source>
        <dbReference type="PROSITE" id="PS50090"/>
    </source>
</evidence>
<evidence type="ECO:0000256" key="2">
    <source>
        <dbReference type="ARBA" id="ARBA00022723"/>
    </source>
</evidence>
<dbReference type="InParanoid" id="A0A061DLE1"/>
<dbReference type="HOGENOM" id="CLU_049107_0_0_1"/>
<proteinExistence type="predicted"/>
<feature type="region of interest" description="Disordered" evidence="6">
    <location>
        <begin position="364"/>
        <end position="401"/>
    </location>
</feature>
<dbReference type="GO" id="GO:0005634">
    <property type="term" value="C:nucleus"/>
    <property type="evidence" value="ECO:0007669"/>
    <property type="project" value="UniProtKB-SubCell"/>
</dbReference>
<dbReference type="GO" id="GO:0008270">
    <property type="term" value="F:zinc ion binding"/>
    <property type="evidence" value="ECO:0007669"/>
    <property type="project" value="UniProtKB-KW"/>
</dbReference>
<dbReference type="eggNOG" id="ENOG502S1HM">
    <property type="taxonomic scope" value="Eukaryota"/>
</dbReference>
<keyword evidence="5" id="KW-0539">Nucleus</keyword>